<feature type="chain" id="PRO_5034337873" description="1,3-beta-glucanosyltransferase" evidence="10">
    <location>
        <begin position="21"/>
        <end position="569"/>
    </location>
</feature>
<keyword evidence="8" id="KW-0325">Glycoprotein</keyword>
<dbReference type="SUPFAM" id="SSF51445">
    <property type="entry name" value="(Trans)glycosidases"/>
    <property type="match status" value="1"/>
</dbReference>
<evidence type="ECO:0000313" key="14">
    <source>
        <dbReference type="Proteomes" id="UP000636479"/>
    </source>
</evidence>
<evidence type="ECO:0000256" key="9">
    <source>
        <dbReference type="ARBA" id="ARBA00023288"/>
    </source>
</evidence>
<keyword evidence="10 13" id="KW-0808">Transferase</keyword>
<accession>A0A8H6RYF7</accession>
<evidence type="ECO:0000256" key="7">
    <source>
        <dbReference type="ARBA" id="ARBA00023157"/>
    </source>
</evidence>
<keyword evidence="5 10" id="KW-0732">Signal</keyword>
<dbReference type="PANTHER" id="PTHR31468">
    <property type="entry name" value="1,3-BETA-GLUCANOSYLTRANSFERASE GAS1"/>
    <property type="match status" value="1"/>
</dbReference>
<dbReference type="Pfam" id="PF07983">
    <property type="entry name" value="X8"/>
    <property type="match status" value="1"/>
</dbReference>
<evidence type="ECO:0000256" key="2">
    <source>
        <dbReference type="ARBA" id="ARBA00004589"/>
    </source>
</evidence>
<dbReference type="GeneID" id="59352774"/>
<keyword evidence="14" id="KW-1185">Reference proteome</keyword>
<dbReference type="GO" id="GO:0071970">
    <property type="term" value="P:fungal-type cell wall (1-&gt;3)-beta-D-glucan biosynthetic process"/>
    <property type="evidence" value="ECO:0007669"/>
    <property type="project" value="TreeGrafter"/>
</dbReference>
<dbReference type="GO" id="GO:0098552">
    <property type="term" value="C:side of membrane"/>
    <property type="evidence" value="ECO:0007669"/>
    <property type="project" value="UniProtKB-KW"/>
</dbReference>
<dbReference type="Gene3D" id="1.20.58.1040">
    <property type="match status" value="1"/>
</dbReference>
<sequence>MKLRNTLLPALLASIPATIALPKITRTGRYLYDENGTRFFIKGLAYQTQGIVIPGPDNPLGNPSTYVDNLADSAACARDLPNLQKLGINAIRAYSVDSRLNHDSCMAALSGAGIYVILDLTLPLNGSIDTTLPTWSTNLLNQYIDTINLFNKYDNILAYNVGNEVLTADATNAAPFLKAAARDTKAYLNSIGSSALIGYADIDGASSFRDAVSAYLSCDPSGKNDGSTSIDLFGLNNYAWCGNAPTTTYNTLNDEFKDYNVAAYFSEYGSENCNPGTRPWTEVGTLFATPMSDVWSGGIAFSYFPAAAGGHEFGMATLSSDNKTVTTNADFDNLVSQYGKLTSLPTTPAKSSVPASTFGTCPAENNALEASTTIPPTPNTDACTCLHNKLPCLFKPATSDFNVVLGTLTGVVCSLLGQVGGSCADIGTNGTTGVYGTVASCDPATRLSYAFSQYYELTARAATSCDFAGNATLSDSVKSSPANVVAPSSAVSQCLTSPSAVFTPKASSGAPGPSGSAGGGGGGNGSGGNGGNGGGNGGSNNTNDASVPMRVGVVTVMMAVLGGAAFVLA</sequence>
<comment type="caution">
    <text evidence="13">The sequence shown here is derived from an EMBL/GenBank/DDBJ whole genome shotgun (WGS) entry which is preliminary data.</text>
</comment>
<evidence type="ECO:0000256" key="6">
    <source>
        <dbReference type="ARBA" id="ARBA00023136"/>
    </source>
</evidence>
<evidence type="ECO:0000313" key="13">
    <source>
        <dbReference type="EMBL" id="KAF7289228.1"/>
    </source>
</evidence>
<comment type="function">
    <text evidence="10">Splits internally a 1,3-beta-glucan molecule and transfers the newly generated reducing end (the donor) to the non-reducing end of another 1,3-beta-glucan molecule (the acceptor) forming a 1,3-beta linkage, resulting in the elongation of 1,3-beta-glucan chains in the cell wall.</text>
</comment>
<comment type="similarity">
    <text evidence="3 10">Belongs to the glycosyl hydrolase 72 family.</text>
</comment>
<dbReference type="InterPro" id="IPR012946">
    <property type="entry name" value="X8"/>
</dbReference>
<keyword evidence="9 10" id="KW-0449">Lipoprotein</keyword>
<keyword evidence="6 10" id="KW-0472">Membrane</keyword>
<evidence type="ECO:0000256" key="4">
    <source>
        <dbReference type="ARBA" id="ARBA00022622"/>
    </source>
</evidence>
<dbReference type="InterPro" id="IPR004886">
    <property type="entry name" value="Glucanosyltransferase"/>
</dbReference>
<comment type="subcellular location">
    <subcellularLocation>
        <location evidence="1">Cell envelope</location>
    </subcellularLocation>
    <subcellularLocation>
        <location evidence="10">Cell membrane</location>
        <topology evidence="10">Lipid-anchor</topology>
        <topology evidence="10">GPI-anchor</topology>
    </subcellularLocation>
    <subcellularLocation>
        <location evidence="2">Membrane</location>
        <topology evidence="2">Lipid-anchor</topology>
        <topology evidence="2">GPI-anchor</topology>
    </subcellularLocation>
</comment>
<dbReference type="GO" id="GO:0031505">
    <property type="term" value="P:fungal-type cell wall organization"/>
    <property type="evidence" value="ECO:0007669"/>
    <property type="project" value="TreeGrafter"/>
</dbReference>
<dbReference type="Pfam" id="PF03198">
    <property type="entry name" value="Glyco_hydro_72"/>
    <property type="match status" value="1"/>
</dbReference>
<dbReference type="GO" id="GO:0005886">
    <property type="term" value="C:plasma membrane"/>
    <property type="evidence" value="ECO:0007669"/>
    <property type="project" value="UniProtKB-SubCell"/>
</dbReference>
<dbReference type="Gene3D" id="3.20.20.80">
    <property type="entry name" value="Glycosidases"/>
    <property type="match status" value="1"/>
</dbReference>
<feature type="domain" description="X8" evidence="12">
    <location>
        <begin position="390"/>
        <end position="496"/>
    </location>
</feature>
<keyword evidence="4 10" id="KW-0336">GPI-anchor</keyword>
<feature type="compositionally biased region" description="Gly residues" evidence="11">
    <location>
        <begin position="515"/>
        <end position="538"/>
    </location>
</feature>
<evidence type="ECO:0000259" key="12">
    <source>
        <dbReference type="SMART" id="SM00768"/>
    </source>
</evidence>
<dbReference type="RefSeq" id="XP_037213259.1">
    <property type="nucleotide sequence ID" value="XM_037370258.1"/>
</dbReference>
<dbReference type="GO" id="GO:0042124">
    <property type="term" value="F:1,3-beta-glucanosyltransferase activity"/>
    <property type="evidence" value="ECO:0007669"/>
    <property type="project" value="TreeGrafter"/>
</dbReference>
<evidence type="ECO:0000256" key="8">
    <source>
        <dbReference type="ARBA" id="ARBA00023180"/>
    </source>
</evidence>
<dbReference type="InterPro" id="IPR017853">
    <property type="entry name" value="GH"/>
</dbReference>
<dbReference type="EC" id="2.4.1.-" evidence="10"/>
<evidence type="ECO:0000256" key="1">
    <source>
        <dbReference type="ARBA" id="ARBA00004196"/>
    </source>
</evidence>
<name>A0A8H6RYF7_9AGAR</name>
<evidence type="ECO:0000256" key="3">
    <source>
        <dbReference type="ARBA" id="ARBA00007528"/>
    </source>
</evidence>
<organism evidence="13 14">
    <name type="scientific">Mycena indigotica</name>
    <dbReference type="NCBI Taxonomy" id="2126181"/>
    <lineage>
        <taxon>Eukaryota</taxon>
        <taxon>Fungi</taxon>
        <taxon>Dikarya</taxon>
        <taxon>Basidiomycota</taxon>
        <taxon>Agaricomycotina</taxon>
        <taxon>Agaricomycetes</taxon>
        <taxon>Agaricomycetidae</taxon>
        <taxon>Agaricales</taxon>
        <taxon>Marasmiineae</taxon>
        <taxon>Mycenaceae</taxon>
        <taxon>Mycena</taxon>
    </lineage>
</organism>
<feature type="signal peptide" evidence="10">
    <location>
        <begin position="1"/>
        <end position="20"/>
    </location>
</feature>
<evidence type="ECO:0000256" key="5">
    <source>
        <dbReference type="ARBA" id="ARBA00022729"/>
    </source>
</evidence>
<dbReference type="SMART" id="SM00768">
    <property type="entry name" value="X8"/>
    <property type="match status" value="1"/>
</dbReference>
<dbReference type="Proteomes" id="UP000636479">
    <property type="component" value="Unassembled WGS sequence"/>
</dbReference>
<protein>
    <recommendedName>
        <fullName evidence="10">1,3-beta-glucanosyltransferase</fullName>
        <ecNumber evidence="10">2.4.1.-</ecNumber>
    </recommendedName>
</protein>
<keyword evidence="7" id="KW-1015">Disulfide bond</keyword>
<dbReference type="AlphaFoldDB" id="A0A8H6RYF7"/>
<dbReference type="PANTHER" id="PTHR31468:SF2">
    <property type="entry name" value="1,3-BETA-GLUCANOSYLTRANSFERASE GAS1"/>
    <property type="match status" value="1"/>
</dbReference>
<dbReference type="OrthoDB" id="421038at2759"/>
<proteinExistence type="inferred from homology"/>
<reference evidence="13" key="1">
    <citation type="submission" date="2020-05" db="EMBL/GenBank/DDBJ databases">
        <title>Mycena genomes resolve the evolution of fungal bioluminescence.</title>
        <authorList>
            <person name="Tsai I.J."/>
        </authorList>
    </citation>
    <scope>NUCLEOTIDE SEQUENCE</scope>
    <source>
        <strain evidence="13">171206Taipei</strain>
    </source>
</reference>
<dbReference type="EMBL" id="JACAZF010000017">
    <property type="protein sequence ID" value="KAF7289228.1"/>
    <property type="molecule type" value="Genomic_DNA"/>
</dbReference>
<gene>
    <name evidence="13" type="ORF">MIND_01384100</name>
</gene>
<evidence type="ECO:0000256" key="11">
    <source>
        <dbReference type="SAM" id="MobiDB-lite"/>
    </source>
</evidence>
<evidence type="ECO:0000256" key="10">
    <source>
        <dbReference type="RuleBase" id="RU361209"/>
    </source>
</evidence>
<feature type="region of interest" description="Disordered" evidence="11">
    <location>
        <begin position="505"/>
        <end position="543"/>
    </location>
</feature>